<gene>
    <name evidence="2" type="ORF">NHX12_021974</name>
</gene>
<evidence type="ECO:0000313" key="2">
    <source>
        <dbReference type="EMBL" id="KAJ3609880.1"/>
    </source>
</evidence>
<organism evidence="2 3">
    <name type="scientific">Muraenolepis orangiensis</name>
    <name type="common">Patagonian moray cod</name>
    <dbReference type="NCBI Taxonomy" id="630683"/>
    <lineage>
        <taxon>Eukaryota</taxon>
        <taxon>Metazoa</taxon>
        <taxon>Chordata</taxon>
        <taxon>Craniata</taxon>
        <taxon>Vertebrata</taxon>
        <taxon>Euteleostomi</taxon>
        <taxon>Actinopterygii</taxon>
        <taxon>Neopterygii</taxon>
        <taxon>Teleostei</taxon>
        <taxon>Neoteleostei</taxon>
        <taxon>Acanthomorphata</taxon>
        <taxon>Zeiogadaria</taxon>
        <taxon>Gadariae</taxon>
        <taxon>Gadiformes</taxon>
        <taxon>Muraenolepidoidei</taxon>
        <taxon>Muraenolepididae</taxon>
        <taxon>Muraenolepis</taxon>
    </lineage>
</organism>
<dbReference type="EMBL" id="JANIIK010000038">
    <property type="protein sequence ID" value="KAJ3609880.1"/>
    <property type="molecule type" value="Genomic_DNA"/>
</dbReference>
<comment type="caution">
    <text evidence="2">The sequence shown here is derived from an EMBL/GenBank/DDBJ whole genome shotgun (WGS) entry which is preliminary data.</text>
</comment>
<feature type="region of interest" description="Disordered" evidence="1">
    <location>
        <begin position="24"/>
        <end position="50"/>
    </location>
</feature>
<reference evidence="2" key="1">
    <citation type="submission" date="2022-07" db="EMBL/GenBank/DDBJ databases">
        <title>Chromosome-level genome of Muraenolepis orangiensis.</title>
        <authorList>
            <person name="Kim J."/>
        </authorList>
    </citation>
    <scope>NUCLEOTIDE SEQUENCE</scope>
    <source>
        <strain evidence="2">KU_S4_2022</strain>
        <tissue evidence="2">Muscle</tissue>
    </source>
</reference>
<dbReference type="Proteomes" id="UP001148018">
    <property type="component" value="Unassembled WGS sequence"/>
</dbReference>
<dbReference type="AlphaFoldDB" id="A0A9Q0ITJ2"/>
<proteinExistence type="predicted"/>
<accession>A0A9Q0ITJ2</accession>
<name>A0A9Q0ITJ2_9TELE</name>
<sequence>MSCHGSAEAPVSYYIQMLSSGRQRSVNLKPGQDGPAGQRERPRWTNKGGSVRWRSVGLQPVNSLLGRWLLNGDTVCSAPPVVTF</sequence>
<protein>
    <submittedName>
        <fullName evidence="2">Uncharacterized protein</fullName>
    </submittedName>
</protein>
<evidence type="ECO:0000256" key="1">
    <source>
        <dbReference type="SAM" id="MobiDB-lite"/>
    </source>
</evidence>
<keyword evidence="3" id="KW-1185">Reference proteome</keyword>
<evidence type="ECO:0000313" key="3">
    <source>
        <dbReference type="Proteomes" id="UP001148018"/>
    </source>
</evidence>